<evidence type="ECO:0000313" key="5">
    <source>
        <dbReference type="Proteomes" id="UP000198878"/>
    </source>
</evidence>
<gene>
    <name evidence="4" type="ORF">SAMN05421837_1011173</name>
</gene>
<dbReference type="InterPro" id="IPR000182">
    <property type="entry name" value="GNAT_dom"/>
</dbReference>
<name>A0A1H5Q9P4_9PSEU</name>
<dbReference type="EMBL" id="FNUJ01000001">
    <property type="protein sequence ID" value="SEF21977.1"/>
    <property type="molecule type" value="Genomic_DNA"/>
</dbReference>
<dbReference type="PANTHER" id="PTHR43072">
    <property type="entry name" value="N-ACETYLTRANSFERASE"/>
    <property type="match status" value="1"/>
</dbReference>
<proteinExistence type="predicted"/>
<dbReference type="InterPro" id="IPR016181">
    <property type="entry name" value="Acyl_CoA_acyltransferase"/>
</dbReference>
<keyword evidence="1 4" id="KW-0808">Transferase</keyword>
<evidence type="ECO:0000256" key="1">
    <source>
        <dbReference type="ARBA" id="ARBA00022679"/>
    </source>
</evidence>
<organism evidence="4 5">
    <name type="scientific">Amycolatopsis pretoriensis</name>
    <dbReference type="NCBI Taxonomy" id="218821"/>
    <lineage>
        <taxon>Bacteria</taxon>
        <taxon>Bacillati</taxon>
        <taxon>Actinomycetota</taxon>
        <taxon>Actinomycetes</taxon>
        <taxon>Pseudonocardiales</taxon>
        <taxon>Pseudonocardiaceae</taxon>
        <taxon>Amycolatopsis</taxon>
    </lineage>
</organism>
<dbReference type="Gene3D" id="3.40.630.30">
    <property type="match status" value="1"/>
</dbReference>
<keyword evidence="5" id="KW-1185">Reference proteome</keyword>
<sequence>MIRDALPTDAAACAAVYAPYVTDTVISFETEPPSAAEMARRIAHAHAWIVLEDDGHVAGFAYAHPFAERAAYQWSCETSIYLERGRHRTGGGRALYETLFERLRHKGFCRAFAGMTLPNDASAGLHRALGFEPAGVYRRVGWKHGAWRDVAWVQKDLQATDGCASPPLRLP</sequence>
<dbReference type="STRING" id="218821.SAMN05421837_1011173"/>
<keyword evidence="2" id="KW-0012">Acyltransferase</keyword>
<evidence type="ECO:0000256" key="2">
    <source>
        <dbReference type="ARBA" id="ARBA00023315"/>
    </source>
</evidence>
<dbReference type="OrthoDB" id="3173333at2"/>
<feature type="domain" description="N-acetyltransferase" evidence="3">
    <location>
        <begin position="1"/>
        <end position="158"/>
    </location>
</feature>
<dbReference type="Proteomes" id="UP000198878">
    <property type="component" value="Unassembled WGS sequence"/>
</dbReference>
<dbReference type="AlphaFoldDB" id="A0A1H5Q9P4"/>
<dbReference type="RefSeq" id="WP_086685128.1">
    <property type="nucleotide sequence ID" value="NZ_FNUJ01000001.1"/>
</dbReference>
<protein>
    <submittedName>
        <fullName evidence="4">Phosphinothricin acetyltransferase</fullName>
    </submittedName>
</protein>
<evidence type="ECO:0000259" key="3">
    <source>
        <dbReference type="PROSITE" id="PS51186"/>
    </source>
</evidence>
<accession>A0A1H5Q9P4</accession>
<evidence type="ECO:0000313" key="4">
    <source>
        <dbReference type="EMBL" id="SEF21977.1"/>
    </source>
</evidence>
<reference evidence="5" key="1">
    <citation type="submission" date="2016-10" db="EMBL/GenBank/DDBJ databases">
        <authorList>
            <person name="Varghese N."/>
            <person name="Submissions S."/>
        </authorList>
    </citation>
    <scope>NUCLEOTIDE SEQUENCE [LARGE SCALE GENOMIC DNA]</scope>
    <source>
        <strain evidence="5">DSM 44654</strain>
    </source>
</reference>
<dbReference type="GO" id="GO:0016747">
    <property type="term" value="F:acyltransferase activity, transferring groups other than amino-acyl groups"/>
    <property type="evidence" value="ECO:0007669"/>
    <property type="project" value="InterPro"/>
</dbReference>
<dbReference type="PANTHER" id="PTHR43072:SF23">
    <property type="entry name" value="UPF0039 PROTEIN C11D3.02C"/>
    <property type="match status" value="1"/>
</dbReference>
<dbReference type="PROSITE" id="PS51186">
    <property type="entry name" value="GNAT"/>
    <property type="match status" value="1"/>
</dbReference>
<dbReference type="SUPFAM" id="SSF55729">
    <property type="entry name" value="Acyl-CoA N-acyltransferases (Nat)"/>
    <property type="match status" value="1"/>
</dbReference>
<dbReference type="Pfam" id="PF00583">
    <property type="entry name" value="Acetyltransf_1"/>
    <property type="match status" value="1"/>
</dbReference>